<name>A0A974XYF4_9GAMM</name>
<organism evidence="5 6">
    <name type="scientific">Agrilutibacter solisilvae</name>
    <dbReference type="NCBI Taxonomy" id="2763317"/>
    <lineage>
        <taxon>Bacteria</taxon>
        <taxon>Pseudomonadati</taxon>
        <taxon>Pseudomonadota</taxon>
        <taxon>Gammaproteobacteria</taxon>
        <taxon>Lysobacterales</taxon>
        <taxon>Lysobacteraceae</taxon>
        <taxon>Agrilutibacter</taxon>
    </lineage>
</organism>
<evidence type="ECO:0000256" key="3">
    <source>
        <dbReference type="SAM" id="MobiDB-lite"/>
    </source>
</evidence>
<accession>A0A974XYF4</accession>
<evidence type="ECO:0000256" key="1">
    <source>
        <dbReference type="ARBA" id="ARBA00022679"/>
    </source>
</evidence>
<dbReference type="Gene3D" id="1.20.910.10">
    <property type="entry name" value="Heme oxygenase-like"/>
    <property type="match status" value="1"/>
</dbReference>
<dbReference type="SUPFAM" id="SSF48613">
    <property type="entry name" value="Heme oxygenase-like"/>
    <property type="match status" value="1"/>
</dbReference>
<gene>
    <name evidence="5" type="ORF">I8J32_010105</name>
</gene>
<dbReference type="SUPFAM" id="SSF53901">
    <property type="entry name" value="Thiolase-like"/>
    <property type="match status" value="2"/>
</dbReference>
<dbReference type="KEGG" id="lsf:I8J32_010105"/>
<evidence type="ECO:0000313" key="6">
    <source>
        <dbReference type="Proteomes" id="UP000639274"/>
    </source>
</evidence>
<keyword evidence="6" id="KW-1185">Reference proteome</keyword>
<sequence length="640" mass="70212">MPLRFERTWIHGSGRFLPGEPVDNEQMDAYIAPLSRLSPRIKRRILAENGILTRHYAIDTDGQTVHSCSQMAAAAIQDCLAGTNSTLEALGMLACGTSGGDLLMPGFTSMVQGELAAPPMQILSAHGICASGVAAWEAAASAVELGAHSHAMVAAAEMPSRLFKRSRFAARGYDADFDAHFLRWMLSDGAGALQLTSAPAQQGLRLRLRFMHQRSFAGDYPVCMQLGMTPDGTRRHVDYDGWRDAEADGALFLRQDIRLLPHLFDIGVHEYATLAHEGWIDPATIDHFLCHYSSERFAPVVDELMAKAGLAIPRSKWFSNLVTRGNTGAASIFIMLDEFLRTHTLQAGQKILCFIPESGRFTVAFVLIEVEHAEAQGAAAAPAHAPTPASTRPATPPSDDVIAPPHDPADAPAALRHLLGELATLWHDYRSRAWRTPVIRRLRERGFTRADYVAWAENWIPQVREGSKWMREGAASVQAPYEALSSLIQTHAGEEQDDYEILYADYRRAGGTVELDALRRNPGGEALNSYLHALAARPNPLGLLGAIYIIEGTGQRIIPALLPLMKASLMQGPDALPADAFRFLEYHGANDEHHLLRWLRAVEIVLEHDEANGGAGAQAIIDTARRTAQLYLMQFEHVTP</sequence>
<proteinExistence type="predicted"/>
<dbReference type="PANTHER" id="PTHR34069:SF2">
    <property type="entry name" value="BETA-KETOACYL-[ACYL-CARRIER-PROTEIN] SYNTHASE III"/>
    <property type="match status" value="1"/>
</dbReference>
<dbReference type="RefSeq" id="WP_200611676.1">
    <property type="nucleotide sequence ID" value="NZ_CP071518.1"/>
</dbReference>
<dbReference type="Pfam" id="PF08541">
    <property type="entry name" value="ACP_syn_III_C"/>
    <property type="match status" value="1"/>
</dbReference>
<dbReference type="InterPro" id="IPR016084">
    <property type="entry name" value="Haem_Oase-like_multi-hlx"/>
</dbReference>
<dbReference type="GO" id="GO:0044550">
    <property type="term" value="P:secondary metabolite biosynthetic process"/>
    <property type="evidence" value="ECO:0007669"/>
    <property type="project" value="TreeGrafter"/>
</dbReference>
<evidence type="ECO:0000256" key="2">
    <source>
        <dbReference type="ARBA" id="ARBA00023315"/>
    </source>
</evidence>
<dbReference type="InterPro" id="IPR013747">
    <property type="entry name" value="ACP_syn_III_C"/>
</dbReference>
<evidence type="ECO:0000259" key="4">
    <source>
        <dbReference type="Pfam" id="PF08541"/>
    </source>
</evidence>
<dbReference type="PANTHER" id="PTHR34069">
    <property type="entry name" value="3-OXOACYL-[ACYL-CARRIER-PROTEIN] SYNTHASE 3"/>
    <property type="match status" value="1"/>
</dbReference>
<reference evidence="5 6" key="1">
    <citation type="submission" date="2021-03" db="EMBL/GenBank/DDBJ databases">
        <title>Lysobacter sp. nov. isolated from soil of gangwondo yeongwol, south Korea.</title>
        <authorList>
            <person name="Kim K.R."/>
            <person name="Kim K.H."/>
            <person name="Jeon C.O."/>
        </authorList>
    </citation>
    <scope>NUCLEOTIDE SEQUENCE [LARGE SCALE GENOMIC DNA]</scope>
    <source>
        <strain evidence="5 6">R19</strain>
    </source>
</reference>
<keyword evidence="1" id="KW-0808">Transferase</keyword>
<protein>
    <recommendedName>
        <fullName evidence="4">Beta-ketoacyl-[acyl-carrier-protein] synthase III C-terminal domain-containing protein</fullName>
    </recommendedName>
</protein>
<dbReference type="Gene3D" id="3.40.47.10">
    <property type="match status" value="2"/>
</dbReference>
<feature type="domain" description="Beta-ketoacyl-[acyl-carrier-protein] synthase III C-terminal" evidence="4">
    <location>
        <begin position="280"/>
        <end position="353"/>
    </location>
</feature>
<keyword evidence="2" id="KW-0012">Acyltransferase</keyword>
<dbReference type="CDD" id="cd00827">
    <property type="entry name" value="init_cond_enzymes"/>
    <property type="match status" value="1"/>
</dbReference>
<dbReference type="InterPro" id="IPR016039">
    <property type="entry name" value="Thiolase-like"/>
</dbReference>
<feature type="region of interest" description="Disordered" evidence="3">
    <location>
        <begin position="378"/>
        <end position="407"/>
    </location>
</feature>
<dbReference type="GO" id="GO:0016746">
    <property type="term" value="F:acyltransferase activity"/>
    <property type="evidence" value="ECO:0007669"/>
    <property type="project" value="UniProtKB-KW"/>
</dbReference>
<evidence type="ECO:0000313" key="5">
    <source>
        <dbReference type="EMBL" id="QSX77160.1"/>
    </source>
</evidence>
<dbReference type="Proteomes" id="UP000639274">
    <property type="component" value="Chromosome"/>
</dbReference>
<dbReference type="AlphaFoldDB" id="A0A974XYF4"/>
<dbReference type="EMBL" id="CP071518">
    <property type="protein sequence ID" value="QSX77160.1"/>
    <property type="molecule type" value="Genomic_DNA"/>
</dbReference>